<dbReference type="GO" id="GO:0005840">
    <property type="term" value="C:ribosome"/>
    <property type="evidence" value="ECO:0007669"/>
    <property type="project" value="UniProtKB-KW"/>
</dbReference>
<dbReference type="Pfam" id="PF00276">
    <property type="entry name" value="Ribosomal_L23"/>
    <property type="match status" value="1"/>
</dbReference>
<comment type="caution">
    <text evidence="7">The sequence shown here is derived from an EMBL/GenBank/DDBJ whole genome shotgun (WGS) entry which is preliminary data.</text>
</comment>
<organism evidence="7 8">
    <name type="scientific">Synchytrium microbalum</name>
    <dbReference type="NCBI Taxonomy" id="1806994"/>
    <lineage>
        <taxon>Eukaryota</taxon>
        <taxon>Fungi</taxon>
        <taxon>Fungi incertae sedis</taxon>
        <taxon>Chytridiomycota</taxon>
        <taxon>Chytridiomycota incertae sedis</taxon>
        <taxon>Chytridiomycetes</taxon>
        <taxon>Synchytriales</taxon>
        <taxon>Synchytriaceae</taxon>
        <taxon>Synchytrium</taxon>
    </lineage>
</organism>
<dbReference type="InterPro" id="IPR013025">
    <property type="entry name" value="Ribosomal_uL23-like"/>
</dbReference>
<dbReference type="GO" id="GO:0019843">
    <property type="term" value="F:rRNA binding"/>
    <property type="evidence" value="ECO:0007669"/>
    <property type="project" value="UniProtKB-KW"/>
</dbReference>
<dbReference type="OrthoDB" id="1267328at2759"/>
<evidence type="ECO:0000256" key="2">
    <source>
        <dbReference type="ARBA" id="ARBA00022730"/>
    </source>
</evidence>
<protein>
    <recommendedName>
        <fullName evidence="6">Large ribosomal subunit protein uL23 N-terminal domain-containing protein</fullName>
    </recommendedName>
</protein>
<evidence type="ECO:0000256" key="4">
    <source>
        <dbReference type="ARBA" id="ARBA00022980"/>
    </source>
</evidence>
<gene>
    <name evidence="7" type="ORF">SmJEL517_g04680</name>
</gene>
<evidence type="ECO:0000259" key="6">
    <source>
        <dbReference type="Pfam" id="PF03939"/>
    </source>
</evidence>
<evidence type="ECO:0000256" key="5">
    <source>
        <dbReference type="ARBA" id="ARBA00023274"/>
    </source>
</evidence>
<dbReference type="GO" id="GO:0006412">
    <property type="term" value="P:translation"/>
    <property type="evidence" value="ECO:0007669"/>
    <property type="project" value="InterPro"/>
</dbReference>
<keyword evidence="4" id="KW-0689">Ribosomal protein</keyword>
<evidence type="ECO:0000256" key="3">
    <source>
        <dbReference type="ARBA" id="ARBA00022884"/>
    </source>
</evidence>
<dbReference type="GO" id="GO:1990904">
    <property type="term" value="C:ribonucleoprotein complex"/>
    <property type="evidence" value="ECO:0007669"/>
    <property type="project" value="UniProtKB-KW"/>
</dbReference>
<dbReference type="InterPro" id="IPR012677">
    <property type="entry name" value="Nucleotide-bd_a/b_plait_sf"/>
</dbReference>
<dbReference type="HAMAP" id="MF_01369_A">
    <property type="entry name" value="Ribosomal_uL23_A"/>
    <property type="match status" value="1"/>
</dbReference>
<keyword evidence="5" id="KW-0687">Ribonucleoprotein</keyword>
<evidence type="ECO:0000313" key="8">
    <source>
        <dbReference type="Proteomes" id="UP000319731"/>
    </source>
</evidence>
<dbReference type="GeneID" id="42005905"/>
<dbReference type="RefSeq" id="XP_031023379.1">
    <property type="nucleotide sequence ID" value="XM_031170608.1"/>
</dbReference>
<dbReference type="STRING" id="1806994.A0A507BST5"/>
<keyword evidence="3" id="KW-0694">RNA-binding</keyword>
<dbReference type="SUPFAM" id="SSF54189">
    <property type="entry name" value="Ribosomal proteins S24e, L23 and L15e"/>
    <property type="match status" value="1"/>
</dbReference>
<dbReference type="InterPro" id="IPR012678">
    <property type="entry name" value="Ribosomal_uL23/eL15/eS24_sf"/>
</dbReference>
<reference evidence="7 8" key="1">
    <citation type="journal article" date="2019" name="Sci. Rep.">
        <title>Comparative genomics of chytrid fungi reveal insights into the obligate biotrophic and pathogenic lifestyle of Synchytrium endobioticum.</title>
        <authorList>
            <person name="van de Vossenberg B.T.L.H."/>
            <person name="Warris S."/>
            <person name="Nguyen H.D.T."/>
            <person name="van Gent-Pelzer M.P.E."/>
            <person name="Joly D.L."/>
            <person name="van de Geest H.C."/>
            <person name="Bonants P.J.M."/>
            <person name="Smith D.S."/>
            <person name="Levesque C.A."/>
            <person name="van der Lee T.A.J."/>
        </authorList>
    </citation>
    <scope>NUCLEOTIDE SEQUENCE [LARGE SCALE GENOMIC DNA]</scope>
    <source>
        <strain evidence="7 8">JEL517</strain>
    </source>
</reference>
<dbReference type="NCBIfam" id="NF011118">
    <property type="entry name" value="PRK14548.1"/>
    <property type="match status" value="1"/>
</dbReference>
<name>A0A507BST5_9FUNG</name>
<sequence>MAPKAKEVAKTPATKQATAAKKAALKGTVKKVHKVRTGTHFYRPKTLRLARSPKYPRRSVPRSTTLDHYQVLRYPLNTESAMKKIEGNNTLVFICDVRANKRQIKAAVKRMYEVDAKKINTLIRPDGSKKAYVILSPDVDALDVANKIGFI</sequence>
<keyword evidence="2" id="KW-0699">rRNA-binding</keyword>
<dbReference type="InterPro" id="IPR005633">
    <property type="entry name" value="Ribosomal_uL23_N"/>
</dbReference>
<dbReference type="Gene3D" id="3.30.70.330">
    <property type="match status" value="1"/>
</dbReference>
<evidence type="ECO:0000313" key="7">
    <source>
        <dbReference type="EMBL" id="TPX32117.1"/>
    </source>
</evidence>
<dbReference type="AlphaFoldDB" id="A0A507BST5"/>
<dbReference type="Proteomes" id="UP000319731">
    <property type="component" value="Unassembled WGS sequence"/>
</dbReference>
<dbReference type="FunFam" id="3.30.70.330:FF:000035">
    <property type="entry name" value="60S ribosomal protein L23a"/>
    <property type="match status" value="1"/>
</dbReference>
<comment type="similarity">
    <text evidence="1">Belongs to the universal ribosomal protein uL23 family.</text>
</comment>
<dbReference type="PANTHER" id="PTHR11620">
    <property type="entry name" value="60S RIBOSOMAL PROTEIN L23A"/>
    <property type="match status" value="1"/>
</dbReference>
<evidence type="ECO:0000256" key="1">
    <source>
        <dbReference type="ARBA" id="ARBA00006700"/>
    </source>
</evidence>
<dbReference type="Pfam" id="PF03939">
    <property type="entry name" value="Ribosomal_L23eN"/>
    <property type="match status" value="1"/>
</dbReference>
<feature type="domain" description="Large ribosomal subunit protein uL23 N-terminal" evidence="6">
    <location>
        <begin position="13"/>
        <end position="62"/>
    </location>
</feature>
<keyword evidence="8" id="KW-1185">Reference proteome</keyword>
<proteinExistence type="inferred from homology"/>
<dbReference type="EMBL" id="QEAO01000034">
    <property type="protein sequence ID" value="TPX32117.1"/>
    <property type="molecule type" value="Genomic_DNA"/>
</dbReference>
<accession>A0A507BST5</accession>
<dbReference type="GO" id="GO:0003735">
    <property type="term" value="F:structural constituent of ribosome"/>
    <property type="evidence" value="ECO:0007669"/>
    <property type="project" value="InterPro"/>
</dbReference>